<dbReference type="AlphaFoldDB" id="A0A067Q2Q3"/>
<keyword evidence="4 11" id="KW-0812">Transmembrane</keyword>
<evidence type="ECO:0000256" key="6">
    <source>
        <dbReference type="ARBA" id="ARBA00022833"/>
    </source>
</evidence>
<keyword evidence="6" id="KW-0862">Zinc</keyword>
<evidence type="ECO:0000256" key="11">
    <source>
        <dbReference type="SAM" id="Phobius"/>
    </source>
</evidence>
<name>A0A067Q2Q3_9AGAM</name>
<gene>
    <name evidence="13" type="ORF">JAAARDRAFT_32261</name>
</gene>
<evidence type="ECO:0000313" key="13">
    <source>
        <dbReference type="EMBL" id="KDQ61264.1"/>
    </source>
</evidence>
<dbReference type="InterPro" id="IPR027469">
    <property type="entry name" value="Cation_efflux_TMD_sf"/>
</dbReference>
<evidence type="ECO:0000313" key="14">
    <source>
        <dbReference type="Proteomes" id="UP000027265"/>
    </source>
</evidence>
<dbReference type="EMBL" id="KL197713">
    <property type="protein sequence ID" value="KDQ61264.1"/>
    <property type="molecule type" value="Genomic_DNA"/>
</dbReference>
<dbReference type="HOGENOM" id="CLU_055677_0_0_1"/>
<keyword evidence="8" id="KW-0770">Synapse</keyword>
<evidence type="ECO:0000256" key="8">
    <source>
        <dbReference type="ARBA" id="ARBA00023018"/>
    </source>
</evidence>
<dbReference type="Pfam" id="PF01545">
    <property type="entry name" value="Cation_efflux"/>
    <property type="match status" value="1"/>
</dbReference>
<evidence type="ECO:0000259" key="12">
    <source>
        <dbReference type="Pfam" id="PF01545"/>
    </source>
</evidence>
<dbReference type="InterPro" id="IPR058533">
    <property type="entry name" value="Cation_efflux_TM"/>
</dbReference>
<dbReference type="GO" id="GO:0031901">
    <property type="term" value="C:early endosome membrane"/>
    <property type="evidence" value="ECO:0007669"/>
    <property type="project" value="UniProtKB-SubCell"/>
</dbReference>
<evidence type="ECO:0000256" key="10">
    <source>
        <dbReference type="ARBA" id="ARBA00023329"/>
    </source>
</evidence>
<organism evidence="13 14">
    <name type="scientific">Jaapia argillacea MUCL 33604</name>
    <dbReference type="NCBI Taxonomy" id="933084"/>
    <lineage>
        <taxon>Eukaryota</taxon>
        <taxon>Fungi</taxon>
        <taxon>Dikarya</taxon>
        <taxon>Basidiomycota</taxon>
        <taxon>Agaricomycotina</taxon>
        <taxon>Agaricomycetes</taxon>
        <taxon>Agaricomycetidae</taxon>
        <taxon>Jaapiales</taxon>
        <taxon>Jaapiaceae</taxon>
        <taxon>Jaapia</taxon>
    </lineage>
</organism>
<comment type="subcellular location">
    <subcellularLocation>
        <location evidence="2">Cytoplasmic vesicle</location>
        <location evidence="2">Secretory vesicle</location>
        <location evidence="2">Synaptic vesicle membrane</location>
        <topology evidence="2">Multi-pass membrane protein</topology>
    </subcellularLocation>
    <subcellularLocation>
        <location evidence="1">Early endosome membrane</location>
    </subcellularLocation>
</comment>
<dbReference type="InParanoid" id="A0A067Q2Q3"/>
<keyword evidence="7 11" id="KW-1133">Transmembrane helix</keyword>
<dbReference type="Gene3D" id="1.20.1510.10">
    <property type="entry name" value="Cation efflux protein transmembrane domain"/>
    <property type="match status" value="1"/>
</dbReference>
<feature type="transmembrane region" description="Helical" evidence="11">
    <location>
        <begin position="43"/>
        <end position="63"/>
    </location>
</feature>
<evidence type="ECO:0000256" key="4">
    <source>
        <dbReference type="ARBA" id="ARBA00022692"/>
    </source>
</evidence>
<evidence type="ECO:0000256" key="5">
    <source>
        <dbReference type="ARBA" id="ARBA00022753"/>
    </source>
</evidence>
<proteinExistence type="inferred from homology"/>
<evidence type="ECO:0000256" key="9">
    <source>
        <dbReference type="ARBA" id="ARBA00023136"/>
    </source>
</evidence>
<reference evidence="14" key="1">
    <citation type="journal article" date="2014" name="Proc. Natl. Acad. Sci. U.S.A.">
        <title>Extensive sampling of basidiomycete genomes demonstrates inadequacy of the white-rot/brown-rot paradigm for wood decay fungi.</title>
        <authorList>
            <person name="Riley R."/>
            <person name="Salamov A.A."/>
            <person name="Brown D.W."/>
            <person name="Nagy L.G."/>
            <person name="Floudas D."/>
            <person name="Held B.W."/>
            <person name="Levasseur A."/>
            <person name="Lombard V."/>
            <person name="Morin E."/>
            <person name="Otillar R."/>
            <person name="Lindquist E.A."/>
            <person name="Sun H."/>
            <person name="LaButti K.M."/>
            <person name="Schmutz J."/>
            <person name="Jabbour D."/>
            <person name="Luo H."/>
            <person name="Baker S.E."/>
            <person name="Pisabarro A.G."/>
            <person name="Walton J.D."/>
            <person name="Blanchette R.A."/>
            <person name="Henrissat B."/>
            <person name="Martin F."/>
            <person name="Cullen D."/>
            <person name="Hibbett D.S."/>
            <person name="Grigoriev I.V."/>
        </authorList>
    </citation>
    <scope>NUCLEOTIDE SEQUENCE [LARGE SCALE GENOMIC DNA]</scope>
    <source>
        <strain evidence="14">MUCL 33604</strain>
    </source>
</reference>
<protein>
    <recommendedName>
        <fullName evidence="12">Cation efflux protein transmembrane domain-containing protein</fullName>
    </recommendedName>
</protein>
<feature type="transmembrane region" description="Helical" evidence="11">
    <location>
        <begin position="159"/>
        <end position="177"/>
    </location>
</feature>
<evidence type="ECO:0000256" key="1">
    <source>
        <dbReference type="ARBA" id="ARBA00004146"/>
    </source>
</evidence>
<dbReference type="SUPFAM" id="SSF161111">
    <property type="entry name" value="Cation efflux protein transmembrane domain-like"/>
    <property type="match status" value="1"/>
</dbReference>
<feature type="transmembrane region" description="Helical" evidence="11">
    <location>
        <begin position="183"/>
        <end position="200"/>
    </location>
</feature>
<dbReference type="OrthoDB" id="5980560at2759"/>
<dbReference type="PANTHER" id="PTHR31937:SF2">
    <property type="entry name" value="TRANSMEMBRANE PROTEIN 163"/>
    <property type="match status" value="1"/>
</dbReference>
<comment type="similarity">
    <text evidence="3">Belongs to the TMEM163 family.</text>
</comment>
<dbReference type="GO" id="GO:0030003">
    <property type="term" value="P:intracellular monoatomic cation homeostasis"/>
    <property type="evidence" value="ECO:0007669"/>
    <property type="project" value="UniProtKB-ARBA"/>
</dbReference>
<sequence>MTATYRRLQIFAIAISVLSVVYNSAEGAVSIAFGVESASRSLVFFGIQSGVEVASALIVLWRFRNVAKPGEERTSQLDPRHLQFEKYATLAIGTLLILLALATIATAISVLVLHQEPDTSNASLIISLASLFLMILIYLPKRYLARALNSSTMQGEATCSLSCIQITLVLFVGSLVYRVWKGGWWVDGVTSIALGILFGWEGIKMWKWAASEDFDGGCCGSCRVDLPEEVRVEAGKGCGEKGGCCSTSIAEAPQGKEAKGCEEKCEVKDHCFQDTPLEEAKAHGEDGDCCTSKGLCNDSQSPVEPSITPNCCTTGEEGHCDSHVITAPLQDDPSCCCCSK</sequence>
<keyword evidence="10" id="KW-0968">Cytoplasmic vesicle</keyword>
<feature type="transmembrane region" description="Helical" evidence="11">
    <location>
        <begin position="119"/>
        <end position="139"/>
    </location>
</feature>
<evidence type="ECO:0000256" key="2">
    <source>
        <dbReference type="ARBA" id="ARBA00004644"/>
    </source>
</evidence>
<accession>A0A067Q2Q3</accession>
<keyword evidence="5" id="KW-0967">Endosome</keyword>
<dbReference type="GO" id="GO:0008324">
    <property type="term" value="F:monoatomic cation transmembrane transporter activity"/>
    <property type="evidence" value="ECO:0007669"/>
    <property type="project" value="InterPro"/>
</dbReference>
<evidence type="ECO:0000256" key="7">
    <source>
        <dbReference type="ARBA" id="ARBA00022989"/>
    </source>
</evidence>
<feature type="transmembrane region" description="Helical" evidence="11">
    <location>
        <begin position="87"/>
        <end position="113"/>
    </location>
</feature>
<dbReference type="InterPro" id="IPR026765">
    <property type="entry name" value="Tmem163"/>
</dbReference>
<dbReference type="Proteomes" id="UP000027265">
    <property type="component" value="Unassembled WGS sequence"/>
</dbReference>
<keyword evidence="9 11" id="KW-0472">Membrane</keyword>
<dbReference type="GO" id="GO:0098771">
    <property type="term" value="P:inorganic ion homeostasis"/>
    <property type="evidence" value="ECO:0007669"/>
    <property type="project" value="UniProtKB-ARBA"/>
</dbReference>
<keyword evidence="14" id="KW-1185">Reference proteome</keyword>
<dbReference type="PANTHER" id="PTHR31937">
    <property type="entry name" value="TRANSMEMBRANE PROTEIN 163"/>
    <property type="match status" value="1"/>
</dbReference>
<evidence type="ECO:0000256" key="3">
    <source>
        <dbReference type="ARBA" id="ARBA00008731"/>
    </source>
</evidence>
<feature type="domain" description="Cation efflux protein transmembrane" evidence="12">
    <location>
        <begin position="17"/>
        <end position="205"/>
    </location>
</feature>